<dbReference type="PROSITE" id="PS50883">
    <property type="entry name" value="EAL"/>
    <property type="match status" value="1"/>
</dbReference>
<feature type="domain" description="PAC" evidence="2">
    <location>
        <begin position="569"/>
        <end position="619"/>
    </location>
</feature>
<dbReference type="CDD" id="cd01949">
    <property type="entry name" value="GGDEF"/>
    <property type="match status" value="1"/>
</dbReference>
<feature type="domain" description="PAC" evidence="2">
    <location>
        <begin position="445"/>
        <end position="497"/>
    </location>
</feature>
<dbReference type="SUPFAM" id="SSF55785">
    <property type="entry name" value="PYP-like sensor domain (PAS domain)"/>
    <property type="match status" value="2"/>
</dbReference>
<dbReference type="Gene3D" id="2.10.70.100">
    <property type="match status" value="1"/>
</dbReference>
<dbReference type="NCBIfam" id="TIGR00254">
    <property type="entry name" value="GGDEF"/>
    <property type="match status" value="1"/>
</dbReference>
<evidence type="ECO:0000259" key="3">
    <source>
        <dbReference type="PROSITE" id="PS50883"/>
    </source>
</evidence>
<dbReference type="SMART" id="SM00086">
    <property type="entry name" value="PAC"/>
    <property type="match status" value="2"/>
</dbReference>
<feature type="domain" description="PAS" evidence="1">
    <location>
        <begin position="494"/>
        <end position="565"/>
    </location>
</feature>
<dbReference type="InterPro" id="IPR043128">
    <property type="entry name" value="Rev_trsase/Diguanyl_cyclase"/>
</dbReference>
<dbReference type="CDD" id="cd01948">
    <property type="entry name" value="EAL"/>
    <property type="match status" value="1"/>
</dbReference>
<organism evidence="5 6">
    <name type="scientific">Roseibium salinum</name>
    <dbReference type="NCBI Taxonomy" id="1604349"/>
    <lineage>
        <taxon>Bacteria</taxon>
        <taxon>Pseudomonadati</taxon>
        <taxon>Pseudomonadota</taxon>
        <taxon>Alphaproteobacteria</taxon>
        <taxon>Hyphomicrobiales</taxon>
        <taxon>Stappiaceae</taxon>
        <taxon>Roseibium</taxon>
    </lineage>
</organism>
<dbReference type="InterPro" id="IPR035965">
    <property type="entry name" value="PAS-like_dom_sf"/>
</dbReference>
<dbReference type="SMART" id="SM00267">
    <property type="entry name" value="GGDEF"/>
    <property type="match status" value="1"/>
</dbReference>
<comment type="caution">
    <text evidence="5">The sequence shown here is derived from an EMBL/GenBank/DDBJ whole genome shotgun (WGS) entry which is preliminary data.</text>
</comment>
<dbReference type="CDD" id="cd00130">
    <property type="entry name" value="PAS"/>
    <property type="match status" value="2"/>
</dbReference>
<dbReference type="PROSITE" id="PS50113">
    <property type="entry name" value="PAC"/>
    <property type="match status" value="2"/>
</dbReference>
<evidence type="ECO:0000313" key="6">
    <source>
        <dbReference type="Proteomes" id="UP001300261"/>
    </source>
</evidence>
<dbReference type="InterPro" id="IPR000700">
    <property type="entry name" value="PAS-assoc_C"/>
</dbReference>
<evidence type="ECO:0000259" key="2">
    <source>
        <dbReference type="PROSITE" id="PS50113"/>
    </source>
</evidence>
<feature type="domain" description="GGDEF" evidence="4">
    <location>
        <begin position="655"/>
        <end position="785"/>
    </location>
</feature>
<dbReference type="PROSITE" id="PS50112">
    <property type="entry name" value="PAS"/>
    <property type="match status" value="1"/>
</dbReference>
<dbReference type="PANTHER" id="PTHR44757:SF2">
    <property type="entry name" value="BIOFILM ARCHITECTURE MAINTENANCE PROTEIN MBAA"/>
    <property type="match status" value="1"/>
</dbReference>
<keyword evidence="6" id="KW-1185">Reference proteome</keyword>
<dbReference type="PROSITE" id="PS50887">
    <property type="entry name" value="GGDEF"/>
    <property type="match status" value="1"/>
</dbReference>
<dbReference type="InterPro" id="IPR000160">
    <property type="entry name" value="GGDEF_dom"/>
</dbReference>
<proteinExistence type="predicted"/>
<protein>
    <submittedName>
        <fullName evidence="5">EAL domain-containing protein</fullName>
    </submittedName>
</protein>
<dbReference type="InterPro" id="IPR001633">
    <property type="entry name" value="EAL_dom"/>
</dbReference>
<dbReference type="Pfam" id="PF00990">
    <property type="entry name" value="GGDEF"/>
    <property type="match status" value="1"/>
</dbReference>
<dbReference type="InterPro" id="IPR035919">
    <property type="entry name" value="EAL_sf"/>
</dbReference>
<dbReference type="Proteomes" id="UP001300261">
    <property type="component" value="Unassembled WGS sequence"/>
</dbReference>
<sequence length="1056" mass="117837">MGKQEAGDGHRFREGRRRLRGFSTRFDHTLSRWCADDTRFEKPLRTVFLSILGLTVAVLTLQNVASEFRSLSEPQDVIVQTAERLLMQQRAFGAETLDRVARTISADKELQAAIRDQDRGKVRQIADKVFAKDHHGLEIAEFTIYGADRNIVYRAQGPGISAAPDASLQSDLNANPLRKSNGIELRPDHQIVVGVLRSWVSDGQMLGYLKLSINIEHTLALAGSAVNAQIVKVHKSGGSDAGAGAVRYKALGGPGPETLNVAEIAGPGGLDGLNGFHLHAGRVFVVHDLPIPITGTDGNVKLVLVKDATSNVWTFLERTLFALLAGIALALLSWTVIHRLLSRLQTSVRMTRDRLEAEVRENTRKLERSALQLMEAQRIASVGSWERDIATNEIWGSEEFHRIMDVPPGLSAREVQKRIFSRIPAHQLDATQAMVGKAMATCGEFDLEHSLVLEDGDVRYMHVRGYVLPGPTGEPATVIGTVHDITDRCLAERRNNLLANILESSLNEIYILNTDTFRIEFANKCALTNLGYSLEELEAQRIWDINPVYDQETVRRHVAPLLRGARDSLSIESLHRRKDGSEYPVDLRVQILKDHDRDLLVAIANDVSERVQRENETREAKVRAERLAYFDPLTKLSNRAGCQRDAKSHFASADKPAFLVHVDMDGFKRVNDTLGHLAGDQCLEETGRRLRDVCRGLGTPYRWGGDEFVILANSSSDPNELCERARRLMRAPMEFDGNRYWPTVSMGIALCPENGNDFDTLLVNADLALYRSKENGKDRYTFFQADMKANSETEAKIELELDEAVKTDRFVLAFQPQVNLRSQTITGVEALVRWDHAERGLLSPAEFLPVVEKSRLAPVLGEIVIDKALAAAKYWLESGFDFGRISVNISPSHLASGQVVDHFKSAMAKHDIGPERITAEVLESVFLNDNGSGHLAALKELYELGIHIELDDFGTGYASLSHVVDLPINGLKIDRSFTKQMLEDPKKEAVVNQLIHLARSLNMGIVCEGVENEAQYDRLRMMGNFSIQGYLIAKPMFFDAMTNWMRESADDLYFVI</sequence>
<feature type="domain" description="EAL" evidence="3">
    <location>
        <begin position="794"/>
        <end position="1049"/>
    </location>
</feature>
<dbReference type="Pfam" id="PF00563">
    <property type="entry name" value="EAL"/>
    <property type="match status" value="1"/>
</dbReference>
<dbReference type="PANTHER" id="PTHR44757">
    <property type="entry name" value="DIGUANYLATE CYCLASE DGCP"/>
    <property type="match status" value="1"/>
</dbReference>
<dbReference type="NCBIfam" id="TIGR00229">
    <property type="entry name" value="sensory_box"/>
    <property type="match status" value="1"/>
</dbReference>
<dbReference type="SUPFAM" id="SSF141868">
    <property type="entry name" value="EAL domain-like"/>
    <property type="match status" value="1"/>
</dbReference>
<evidence type="ECO:0000259" key="4">
    <source>
        <dbReference type="PROSITE" id="PS50887"/>
    </source>
</evidence>
<dbReference type="SUPFAM" id="SSF55073">
    <property type="entry name" value="Nucleotide cyclase"/>
    <property type="match status" value="1"/>
</dbReference>
<reference evidence="5 6" key="1">
    <citation type="journal article" date="2016" name="Int. J. Syst. Evol. Microbiol.">
        <title>Labrenzia salina sp. nov., isolated from the rhizosphere of the halophyte Arthrocnemum macrostachyum.</title>
        <authorList>
            <person name="Camacho M."/>
            <person name="Redondo-Gomez S."/>
            <person name="Rodriguez-Llorente I."/>
            <person name="Rohde M."/>
            <person name="Sproer C."/>
            <person name="Schumann P."/>
            <person name="Klenk H.P."/>
            <person name="Montero-Calasanz M.D.C."/>
        </authorList>
    </citation>
    <scope>NUCLEOTIDE SEQUENCE [LARGE SCALE GENOMIC DNA]</scope>
    <source>
        <strain evidence="5 6">DSM 29163</strain>
    </source>
</reference>
<name>A0ABT3R3L1_9HYPH</name>
<dbReference type="Gene3D" id="3.30.70.270">
    <property type="match status" value="1"/>
</dbReference>
<dbReference type="InterPro" id="IPR000014">
    <property type="entry name" value="PAS"/>
</dbReference>
<gene>
    <name evidence="5" type="ORF">ON753_15945</name>
</gene>
<dbReference type="Pfam" id="PF13426">
    <property type="entry name" value="PAS_9"/>
    <property type="match status" value="1"/>
</dbReference>
<evidence type="ECO:0000259" key="1">
    <source>
        <dbReference type="PROSITE" id="PS50112"/>
    </source>
</evidence>
<dbReference type="SMART" id="SM00091">
    <property type="entry name" value="PAS"/>
    <property type="match status" value="1"/>
</dbReference>
<accession>A0ABT3R3L1</accession>
<dbReference type="RefSeq" id="WP_265963601.1">
    <property type="nucleotide sequence ID" value="NZ_JAPEVI010000003.1"/>
</dbReference>
<dbReference type="EMBL" id="JAPEVI010000003">
    <property type="protein sequence ID" value="MCX2723846.1"/>
    <property type="molecule type" value="Genomic_DNA"/>
</dbReference>
<evidence type="ECO:0000313" key="5">
    <source>
        <dbReference type="EMBL" id="MCX2723846.1"/>
    </source>
</evidence>
<dbReference type="InterPro" id="IPR001610">
    <property type="entry name" value="PAC"/>
</dbReference>
<dbReference type="Gene3D" id="3.20.20.450">
    <property type="entry name" value="EAL domain"/>
    <property type="match status" value="1"/>
</dbReference>
<dbReference type="Gene3D" id="3.30.450.20">
    <property type="entry name" value="PAS domain"/>
    <property type="match status" value="2"/>
</dbReference>
<dbReference type="SMART" id="SM00052">
    <property type="entry name" value="EAL"/>
    <property type="match status" value="1"/>
</dbReference>
<dbReference type="InterPro" id="IPR029787">
    <property type="entry name" value="Nucleotide_cyclase"/>
</dbReference>
<dbReference type="InterPro" id="IPR052155">
    <property type="entry name" value="Biofilm_reg_signaling"/>
</dbReference>